<dbReference type="PANTHER" id="PTHR23077">
    <property type="entry name" value="AAA-FAMILY ATPASE"/>
    <property type="match status" value="1"/>
</dbReference>
<keyword evidence="1" id="KW-0547">Nucleotide-binding</keyword>
<dbReference type="Pfam" id="PF00004">
    <property type="entry name" value="AAA"/>
    <property type="match status" value="1"/>
</dbReference>
<dbReference type="InterPro" id="IPR003959">
    <property type="entry name" value="ATPase_AAA_core"/>
</dbReference>
<name>A0AAE0GQ94_9CHLO</name>
<dbReference type="EMBL" id="LGRX02003493">
    <property type="protein sequence ID" value="KAK3282162.1"/>
    <property type="molecule type" value="Genomic_DNA"/>
</dbReference>
<dbReference type="SUPFAM" id="SSF52540">
    <property type="entry name" value="P-loop containing nucleoside triphosphate hydrolases"/>
    <property type="match status" value="1"/>
</dbReference>
<dbReference type="InterPro" id="IPR027417">
    <property type="entry name" value="P-loop_NTPase"/>
</dbReference>
<organism evidence="4 5">
    <name type="scientific">Cymbomonas tetramitiformis</name>
    <dbReference type="NCBI Taxonomy" id="36881"/>
    <lineage>
        <taxon>Eukaryota</taxon>
        <taxon>Viridiplantae</taxon>
        <taxon>Chlorophyta</taxon>
        <taxon>Pyramimonadophyceae</taxon>
        <taxon>Pyramimonadales</taxon>
        <taxon>Pyramimonadaceae</taxon>
        <taxon>Cymbomonas</taxon>
    </lineage>
</organism>
<evidence type="ECO:0000313" key="5">
    <source>
        <dbReference type="Proteomes" id="UP001190700"/>
    </source>
</evidence>
<dbReference type="InterPro" id="IPR050168">
    <property type="entry name" value="AAA_ATPase_domain"/>
</dbReference>
<dbReference type="Proteomes" id="UP001190700">
    <property type="component" value="Unassembled WGS sequence"/>
</dbReference>
<keyword evidence="5" id="KW-1185">Reference proteome</keyword>
<dbReference type="GO" id="GO:0005524">
    <property type="term" value="F:ATP binding"/>
    <property type="evidence" value="ECO:0007669"/>
    <property type="project" value="UniProtKB-KW"/>
</dbReference>
<reference evidence="4 5" key="1">
    <citation type="journal article" date="2015" name="Genome Biol. Evol.">
        <title>Comparative Genomics of a Bacterivorous Green Alga Reveals Evolutionary Causalities and Consequences of Phago-Mixotrophic Mode of Nutrition.</title>
        <authorList>
            <person name="Burns J.A."/>
            <person name="Paasch A."/>
            <person name="Narechania A."/>
            <person name="Kim E."/>
        </authorList>
    </citation>
    <scope>NUCLEOTIDE SEQUENCE [LARGE SCALE GENOMIC DNA]</scope>
    <source>
        <strain evidence="4 5">PLY_AMNH</strain>
    </source>
</reference>
<accession>A0AAE0GQ94</accession>
<evidence type="ECO:0000256" key="2">
    <source>
        <dbReference type="ARBA" id="ARBA00022840"/>
    </source>
</evidence>
<evidence type="ECO:0000256" key="1">
    <source>
        <dbReference type="ARBA" id="ARBA00022741"/>
    </source>
</evidence>
<evidence type="ECO:0000259" key="3">
    <source>
        <dbReference type="Pfam" id="PF00004"/>
    </source>
</evidence>
<keyword evidence="2" id="KW-0067">ATP-binding</keyword>
<evidence type="ECO:0000313" key="4">
    <source>
        <dbReference type="EMBL" id="KAK3282162.1"/>
    </source>
</evidence>
<comment type="caution">
    <text evidence="4">The sequence shown here is derived from an EMBL/GenBank/DDBJ whole genome shotgun (WGS) entry which is preliminary data.</text>
</comment>
<dbReference type="GO" id="GO:0016887">
    <property type="term" value="F:ATP hydrolysis activity"/>
    <property type="evidence" value="ECO:0007669"/>
    <property type="project" value="InterPro"/>
</dbReference>
<gene>
    <name evidence="4" type="ORF">CYMTET_10086</name>
</gene>
<dbReference type="PANTHER" id="PTHR23077:SF171">
    <property type="entry name" value="NUCLEAR VALOSIN-CONTAINING PROTEIN-LIKE"/>
    <property type="match status" value="1"/>
</dbReference>
<dbReference type="AlphaFoldDB" id="A0AAE0GQ94"/>
<dbReference type="Gene3D" id="3.40.50.300">
    <property type="entry name" value="P-loop containing nucleotide triphosphate hydrolases"/>
    <property type="match status" value="1"/>
</dbReference>
<feature type="domain" description="ATPase AAA-type core" evidence="3">
    <location>
        <begin position="359"/>
        <end position="423"/>
    </location>
</feature>
<protein>
    <recommendedName>
        <fullName evidence="3">ATPase AAA-type core domain-containing protein</fullName>
    </recommendedName>
</protein>
<proteinExistence type="predicted"/>
<sequence>MRFEIANFIELHTTAMDTLSPSQRFAAEELIDAVNRKAPFVALSAQSAGNAGTLTRGMGLTTLLHAVECELTATSAKLLSIQDTVAPSALALQTLDSTDLSKDTWERILIIGLQHLARSDVRVLLVDDVDLLAAPVSIHSTRVGDKGTSHGFYETAGPPVLLTKGLVDEAIRRQKTVVVTYVEGHFLRFIGAPLKVGLPRFAPEDYEHVARPWLSGEPGEEVDFLTLYGRHPQLSPADLRALVTSAQRSSRGACTTDAVLRAASDGLVASGGAIDSSTVEFIDTSKMAGMQTIFDSLETHVLAPFENPTLSREVALRPLGTHACSNLHGGSRAVLPASSPSSPSASSLPVVGAEPKAGVLLYGPPGTGKTSVGRWLAHRLSGKLFMVKELGTAYQMMQTFAQAAACAPSVVFIDDVDVLLQRDLVQYGHQACPQLKR</sequence>